<dbReference type="GO" id="GO:0000976">
    <property type="term" value="F:transcription cis-regulatory region binding"/>
    <property type="evidence" value="ECO:0007669"/>
    <property type="project" value="TreeGrafter"/>
</dbReference>
<dbReference type="InterPro" id="IPR036390">
    <property type="entry name" value="WH_DNA-bd_sf"/>
</dbReference>
<dbReference type="AlphaFoldDB" id="A0A3A6QT48"/>
<keyword evidence="2" id="KW-0805">Transcription regulation</keyword>
<dbReference type="PANTHER" id="PTHR30126">
    <property type="entry name" value="HTH-TYPE TRANSCRIPTIONAL REGULATOR"/>
    <property type="match status" value="1"/>
</dbReference>
<organism evidence="6 7">
    <name type="scientific">Vibrio sinensis</name>
    <dbReference type="NCBI Taxonomy" id="2302434"/>
    <lineage>
        <taxon>Bacteria</taxon>
        <taxon>Pseudomonadati</taxon>
        <taxon>Pseudomonadota</taxon>
        <taxon>Gammaproteobacteria</taxon>
        <taxon>Vibrionales</taxon>
        <taxon>Vibrionaceae</taxon>
        <taxon>Vibrio</taxon>
    </lineage>
</organism>
<evidence type="ECO:0000256" key="2">
    <source>
        <dbReference type="ARBA" id="ARBA00023015"/>
    </source>
</evidence>
<feature type="domain" description="HTH lysR-type" evidence="5">
    <location>
        <begin position="3"/>
        <end position="60"/>
    </location>
</feature>
<evidence type="ECO:0000259" key="5">
    <source>
        <dbReference type="PROSITE" id="PS50931"/>
    </source>
</evidence>
<keyword evidence="3" id="KW-0238">DNA-binding</keyword>
<dbReference type="InterPro" id="IPR005119">
    <property type="entry name" value="LysR_subst-bd"/>
</dbReference>
<dbReference type="CDD" id="cd05466">
    <property type="entry name" value="PBP2_LTTR_substrate"/>
    <property type="match status" value="1"/>
</dbReference>
<dbReference type="Proteomes" id="UP000273252">
    <property type="component" value="Unassembled WGS sequence"/>
</dbReference>
<evidence type="ECO:0000256" key="3">
    <source>
        <dbReference type="ARBA" id="ARBA00023125"/>
    </source>
</evidence>
<gene>
    <name evidence="6" type="ORF">DZ860_04220</name>
</gene>
<dbReference type="Pfam" id="PF03466">
    <property type="entry name" value="LysR_substrate"/>
    <property type="match status" value="1"/>
</dbReference>
<name>A0A3A6QT48_9VIBR</name>
<protein>
    <submittedName>
        <fullName evidence="6">LysR family transcriptional regulator</fullName>
    </submittedName>
</protein>
<dbReference type="EMBL" id="QVMU01000002">
    <property type="protein sequence ID" value="RJX74498.1"/>
    <property type="molecule type" value="Genomic_DNA"/>
</dbReference>
<sequence>MSFDTRWLEDFLTLAEVRNFSKAAKLRHITQPAFGRRIKSLENAVSQQLIDRNSNPIKLTPAGKLFRLTAKAMIQQMEHGVAELKNNAQPMLSPVSIASPHTLSSPALIQLLDSIQEQQIPYSVDVLRVDLGIKALKDGQCDFFMGFDHIALLQPPFQNQLLGHGHYLLVSVADNGQARYSLEDKSVPYLRYTCESYSARLLEQHYSQVPDNFVSIFESSMCQLHKEMVLLGKGIAWLPDLLIKNELDQGTIVPLDPHQFNIPFAVRLYRYNTKITQEAEHVWQLIEDKYSLPNPFCTPWLNSGSAKNKGLQE</sequence>
<dbReference type="Pfam" id="PF00126">
    <property type="entry name" value="HTH_1"/>
    <property type="match status" value="1"/>
</dbReference>
<proteinExistence type="inferred from homology"/>
<dbReference type="Gene3D" id="1.10.10.10">
    <property type="entry name" value="Winged helix-like DNA-binding domain superfamily/Winged helix DNA-binding domain"/>
    <property type="match status" value="1"/>
</dbReference>
<comment type="similarity">
    <text evidence="1">Belongs to the LysR transcriptional regulatory family.</text>
</comment>
<evidence type="ECO:0000256" key="1">
    <source>
        <dbReference type="ARBA" id="ARBA00009437"/>
    </source>
</evidence>
<evidence type="ECO:0000313" key="7">
    <source>
        <dbReference type="Proteomes" id="UP000273252"/>
    </source>
</evidence>
<comment type="caution">
    <text evidence="6">The sequence shown here is derived from an EMBL/GenBank/DDBJ whole genome shotgun (WGS) entry which is preliminary data.</text>
</comment>
<evidence type="ECO:0000256" key="4">
    <source>
        <dbReference type="ARBA" id="ARBA00023163"/>
    </source>
</evidence>
<reference evidence="6 7" key="1">
    <citation type="submission" date="2018-08" db="EMBL/GenBank/DDBJ databases">
        <title>Vibrio isolated from the Eastern China Marginal Seas.</title>
        <authorList>
            <person name="Li Y."/>
        </authorList>
    </citation>
    <scope>NUCLEOTIDE SEQUENCE [LARGE SCALE GENOMIC DNA]</scope>
    <source>
        <strain evidence="6 7">BEI233</strain>
    </source>
</reference>
<dbReference type="GO" id="GO:0003700">
    <property type="term" value="F:DNA-binding transcription factor activity"/>
    <property type="evidence" value="ECO:0007669"/>
    <property type="project" value="InterPro"/>
</dbReference>
<evidence type="ECO:0000313" key="6">
    <source>
        <dbReference type="EMBL" id="RJX74498.1"/>
    </source>
</evidence>
<dbReference type="PANTHER" id="PTHR30126:SF2">
    <property type="entry name" value="HTH-TYPE TRANSCRIPTIONAL REGULATOR YJIE"/>
    <property type="match status" value="1"/>
</dbReference>
<accession>A0A3A6QT48</accession>
<keyword evidence="4" id="KW-0804">Transcription</keyword>
<dbReference type="InterPro" id="IPR036388">
    <property type="entry name" value="WH-like_DNA-bd_sf"/>
</dbReference>
<dbReference type="SUPFAM" id="SSF46785">
    <property type="entry name" value="Winged helix' DNA-binding domain"/>
    <property type="match status" value="1"/>
</dbReference>
<dbReference type="InterPro" id="IPR000847">
    <property type="entry name" value="LysR_HTH_N"/>
</dbReference>
<keyword evidence="7" id="KW-1185">Reference proteome</keyword>
<dbReference type="PROSITE" id="PS50931">
    <property type="entry name" value="HTH_LYSR"/>
    <property type="match status" value="1"/>
</dbReference>
<dbReference type="PRINTS" id="PR00039">
    <property type="entry name" value="HTHLYSR"/>
</dbReference>
<dbReference type="OrthoDB" id="6971749at2"/>
<dbReference type="SUPFAM" id="SSF53850">
    <property type="entry name" value="Periplasmic binding protein-like II"/>
    <property type="match status" value="1"/>
</dbReference>